<dbReference type="GO" id="GO:0016746">
    <property type="term" value="F:acyltransferase activity"/>
    <property type="evidence" value="ECO:0007669"/>
    <property type="project" value="UniProtKB-KW"/>
</dbReference>
<comment type="subcellular location">
    <subcellularLocation>
        <location evidence="1">Cell outer membrane</location>
    </subcellularLocation>
</comment>
<accession>A0A418X6Q6</accession>
<keyword evidence="4" id="KW-0732">Signal</keyword>
<name>A0A418X6Q6_9BURK</name>
<evidence type="ECO:0000256" key="7">
    <source>
        <dbReference type="ARBA" id="ARBA00023315"/>
    </source>
</evidence>
<evidence type="ECO:0000256" key="5">
    <source>
        <dbReference type="ARBA" id="ARBA00023136"/>
    </source>
</evidence>
<evidence type="ECO:0000313" key="9">
    <source>
        <dbReference type="Proteomes" id="UP000285190"/>
    </source>
</evidence>
<evidence type="ECO:0000256" key="2">
    <source>
        <dbReference type="ARBA" id="ARBA00006368"/>
    </source>
</evidence>
<evidence type="ECO:0000256" key="6">
    <source>
        <dbReference type="ARBA" id="ARBA00023237"/>
    </source>
</evidence>
<dbReference type="EMBL" id="QYUN01000002">
    <property type="protein sequence ID" value="RJG08021.1"/>
    <property type="molecule type" value="Genomic_DNA"/>
</dbReference>
<keyword evidence="7" id="KW-0012">Acyltransferase</keyword>
<reference evidence="8 9" key="1">
    <citation type="submission" date="2018-09" db="EMBL/GenBank/DDBJ databases">
        <authorList>
            <person name="Zhu H."/>
        </authorList>
    </citation>
    <scope>NUCLEOTIDE SEQUENCE [LARGE SCALE GENOMIC DNA]</scope>
    <source>
        <strain evidence="8 9">K2R10-39</strain>
    </source>
</reference>
<keyword evidence="3" id="KW-0808">Transferase</keyword>
<evidence type="ECO:0000256" key="3">
    <source>
        <dbReference type="ARBA" id="ARBA00022679"/>
    </source>
</evidence>
<dbReference type="Proteomes" id="UP000285190">
    <property type="component" value="Unassembled WGS sequence"/>
</dbReference>
<comment type="similarity">
    <text evidence="2">Belongs to the lipid A palmitoyltransferase family.</text>
</comment>
<comment type="caution">
    <text evidence="8">The sequence shown here is derived from an EMBL/GenBank/DDBJ whole genome shotgun (WGS) entry which is preliminary data.</text>
</comment>
<keyword evidence="6" id="KW-0998">Cell outer membrane</keyword>
<dbReference type="Pfam" id="PF07017">
    <property type="entry name" value="PagP"/>
    <property type="match status" value="1"/>
</dbReference>
<protein>
    <recommendedName>
        <fullName evidence="10">Phospholipid:lipid A palmitoyltransferase</fullName>
    </recommendedName>
</protein>
<evidence type="ECO:0000256" key="4">
    <source>
        <dbReference type="ARBA" id="ARBA00022729"/>
    </source>
</evidence>
<dbReference type="InterPro" id="IPR009746">
    <property type="entry name" value="LipidA_acyl_PagP"/>
</dbReference>
<dbReference type="SUPFAM" id="SSF56925">
    <property type="entry name" value="OMPA-like"/>
    <property type="match status" value="1"/>
</dbReference>
<evidence type="ECO:0000256" key="1">
    <source>
        <dbReference type="ARBA" id="ARBA00004442"/>
    </source>
</evidence>
<dbReference type="Gene3D" id="2.40.160.20">
    <property type="match status" value="1"/>
</dbReference>
<gene>
    <name evidence="8" type="ORF">D3870_12160</name>
</gene>
<dbReference type="InterPro" id="IPR011250">
    <property type="entry name" value="OMP/PagP_B-barrel"/>
</dbReference>
<dbReference type="OrthoDB" id="9156803at2"/>
<organism evidence="8 9">
    <name type="scientific">Noviherbaspirillum cavernae</name>
    <dbReference type="NCBI Taxonomy" id="2320862"/>
    <lineage>
        <taxon>Bacteria</taxon>
        <taxon>Pseudomonadati</taxon>
        <taxon>Pseudomonadota</taxon>
        <taxon>Betaproteobacteria</taxon>
        <taxon>Burkholderiales</taxon>
        <taxon>Oxalobacteraceae</taxon>
        <taxon>Noviherbaspirillum</taxon>
    </lineage>
</organism>
<keyword evidence="9" id="KW-1185">Reference proteome</keyword>
<sequence length="169" mass="18651">MAQQAEEASWWHRATDNLGNIASTGKPDLYLSGYAYHGRSTYTQEKLDGFNETTWGGGFGKSIRNAKGNDESLYMMLISDSHRDPQLMAGYAYQWMWRLGQTGIEAGAGVTVALTSRVDYFGGFPFPVVLPVASLGTEKVKLLFSYVPRLSDNKGNGDVLLLLLRIGME</sequence>
<proteinExistence type="inferred from homology"/>
<keyword evidence="5" id="KW-0472">Membrane</keyword>
<evidence type="ECO:0008006" key="10">
    <source>
        <dbReference type="Google" id="ProtNLM"/>
    </source>
</evidence>
<evidence type="ECO:0000313" key="8">
    <source>
        <dbReference type="EMBL" id="RJG08021.1"/>
    </source>
</evidence>
<dbReference type="GO" id="GO:0009279">
    <property type="term" value="C:cell outer membrane"/>
    <property type="evidence" value="ECO:0007669"/>
    <property type="project" value="UniProtKB-SubCell"/>
</dbReference>
<dbReference type="AlphaFoldDB" id="A0A418X6Q6"/>